<feature type="transmembrane region" description="Helical" evidence="1">
    <location>
        <begin position="6"/>
        <end position="27"/>
    </location>
</feature>
<keyword evidence="1" id="KW-1133">Transmembrane helix</keyword>
<evidence type="ECO:0008006" key="4">
    <source>
        <dbReference type="Google" id="ProtNLM"/>
    </source>
</evidence>
<organism evidence="2 3">
    <name type="scientific">Sporosarcina newyorkensis</name>
    <dbReference type="NCBI Taxonomy" id="759851"/>
    <lineage>
        <taxon>Bacteria</taxon>
        <taxon>Bacillati</taxon>
        <taxon>Bacillota</taxon>
        <taxon>Bacilli</taxon>
        <taxon>Bacillales</taxon>
        <taxon>Caryophanaceae</taxon>
        <taxon>Sporosarcina</taxon>
    </lineage>
</organism>
<dbReference type="Proteomes" id="UP000190042">
    <property type="component" value="Unassembled WGS sequence"/>
</dbReference>
<gene>
    <name evidence="2" type="ORF">SAMN04244570_1717</name>
</gene>
<dbReference type="InterPro" id="IPR021741">
    <property type="entry name" value="DUF3311"/>
</dbReference>
<evidence type="ECO:0000313" key="2">
    <source>
        <dbReference type="EMBL" id="SKA95860.1"/>
    </source>
</evidence>
<dbReference type="EMBL" id="FUYJ01000002">
    <property type="protein sequence ID" value="SKA95860.1"/>
    <property type="molecule type" value="Genomic_DNA"/>
</dbReference>
<name>A0A1T4Y293_9BACL</name>
<keyword evidence="1" id="KW-0472">Membrane</keyword>
<protein>
    <recommendedName>
        <fullName evidence="4">DUF3311 domain-containing protein</fullName>
    </recommendedName>
</protein>
<reference evidence="3" key="1">
    <citation type="submission" date="2017-02" db="EMBL/GenBank/DDBJ databases">
        <authorList>
            <person name="Varghese N."/>
            <person name="Submissions S."/>
        </authorList>
    </citation>
    <scope>NUCLEOTIDE SEQUENCE [LARGE SCALE GENOMIC DNA]</scope>
    <source>
        <strain evidence="3">DSM 23966</strain>
    </source>
</reference>
<accession>A0A1T4Y293</accession>
<sequence>MKLKTALNVLIGLVIPFVGVIGGILAFRNSEQFVLGFPILYFWMFLWFILTSICISLSWHFFDSKEVELD</sequence>
<dbReference type="AlphaFoldDB" id="A0A1T4Y293"/>
<keyword evidence="3" id="KW-1185">Reference proteome</keyword>
<keyword evidence="1" id="KW-0812">Transmembrane</keyword>
<feature type="transmembrane region" description="Helical" evidence="1">
    <location>
        <begin position="39"/>
        <end position="62"/>
    </location>
</feature>
<dbReference type="Pfam" id="PF11755">
    <property type="entry name" value="DUF3311"/>
    <property type="match status" value="1"/>
</dbReference>
<proteinExistence type="predicted"/>
<evidence type="ECO:0000256" key="1">
    <source>
        <dbReference type="SAM" id="Phobius"/>
    </source>
</evidence>
<dbReference type="RefSeq" id="WP_078817292.1">
    <property type="nucleotide sequence ID" value="NZ_FUYJ01000002.1"/>
</dbReference>
<evidence type="ECO:0000313" key="3">
    <source>
        <dbReference type="Proteomes" id="UP000190042"/>
    </source>
</evidence>